<proteinExistence type="predicted"/>
<name>A0AAJ4UWX3_9BACT</name>
<evidence type="ECO:0000313" key="2">
    <source>
        <dbReference type="EMBL" id="ROR38682.1"/>
    </source>
</evidence>
<sequence>ISIDNKFPTTPNTSVEDSGGVNTIQPIEKAPVGTISIK</sequence>
<feature type="compositionally biased region" description="Polar residues" evidence="1">
    <location>
        <begin position="7"/>
        <end position="25"/>
    </location>
</feature>
<accession>A0AAJ4UWX3</accession>
<comment type="caution">
    <text evidence="2">The sequence shown here is derived from an EMBL/GenBank/DDBJ whole genome shotgun (WGS) entry which is preliminary data.</text>
</comment>
<dbReference type="EMBL" id="RJVK01000006">
    <property type="protein sequence ID" value="ROR38682.1"/>
    <property type="molecule type" value="Genomic_DNA"/>
</dbReference>
<dbReference type="AlphaFoldDB" id="A0AAJ4UWX3"/>
<organism evidence="2 3">
    <name type="scientific">Caminibacter pacificus</name>
    <dbReference type="NCBI Taxonomy" id="1424653"/>
    <lineage>
        <taxon>Bacteria</taxon>
        <taxon>Pseudomonadati</taxon>
        <taxon>Campylobacterota</taxon>
        <taxon>Epsilonproteobacteria</taxon>
        <taxon>Nautiliales</taxon>
        <taxon>Nautiliaceae</taxon>
        <taxon>Caminibacter</taxon>
    </lineage>
</organism>
<reference evidence="2 3" key="1">
    <citation type="submission" date="2018-11" db="EMBL/GenBank/DDBJ databases">
        <title>Genomic Encyclopedia of Type Strains, Phase IV (KMG-IV): sequencing the most valuable type-strain genomes for metagenomic binning, comparative biology and taxonomic classification.</title>
        <authorList>
            <person name="Goeker M."/>
        </authorList>
    </citation>
    <scope>NUCLEOTIDE SEQUENCE [LARGE SCALE GENOMIC DNA]</scope>
    <source>
        <strain evidence="2 3">DSM 27783</strain>
    </source>
</reference>
<feature type="non-terminal residue" evidence="2">
    <location>
        <position position="1"/>
    </location>
</feature>
<evidence type="ECO:0000256" key="1">
    <source>
        <dbReference type="SAM" id="MobiDB-lite"/>
    </source>
</evidence>
<dbReference type="Proteomes" id="UP000272781">
    <property type="component" value="Unassembled WGS sequence"/>
</dbReference>
<feature type="region of interest" description="Disordered" evidence="1">
    <location>
        <begin position="1"/>
        <end position="26"/>
    </location>
</feature>
<gene>
    <name evidence="2" type="ORF">EDC58_1897</name>
</gene>
<evidence type="ECO:0000313" key="3">
    <source>
        <dbReference type="Proteomes" id="UP000272781"/>
    </source>
</evidence>
<protein>
    <submittedName>
        <fullName evidence="2">Uncharacterized protein</fullName>
    </submittedName>
</protein>